<accession>A0A2A5W863</accession>
<proteinExistence type="predicted"/>
<dbReference type="InterPro" id="IPR021074">
    <property type="entry name" value="Formate_DH_dsu"/>
</dbReference>
<comment type="caution">
    <text evidence="1">The sequence shown here is derived from an EMBL/GenBank/DDBJ whole genome shotgun (WGS) entry which is preliminary data.</text>
</comment>
<dbReference type="Pfam" id="PF11390">
    <property type="entry name" value="FdsD"/>
    <property type="match status" value="1"/>
</dbReference>
<organism evidence="1 2">
    <name type="scientific">OM182 bacterium MED-G28</name>
    <dbReference type="NCBI Taxonomy" id="1986256"/>
    <lineage>
        <taxon>Bacteria</taxon>
        <taxon>Pseudomonadati</taxon>
        <taxon>Pseudomonadota</taxon>
        <taxon>Gammaproteobacteria</taxon>
        <taxon>OMG group</taxon>
        <taxon>OM182 clade</taxon>
    </lineage>
</organism>
<name>A0A2A5W863_9GAMM</name>
<evidence type="ECO:0000313" key="1">
    <source>
        <dbReference type="EMBL" id="PDH32477.1"/>
    </source>
</evidence>
<gene>
    <name evidence="1" type="ORF">CNF02_11890</name>
</gene>
<dbReference type="Proteomes" id="UP000219329">
    <property type="component" value="Unassembled WGS sequence"/>
</dbReference>
<dbReference type="AlphaFoldDB" id="A0A2A5W863"/>
<reference evidence="1 2" key="1">
    <citation type="submission" date="2017-08" db="EMBL/GenBank/DDBJ databases">
        <title>Fine stratification of microbial communities through a metagenomic profile of the photic zone.</title>
        <authorList>
            <person name="Haro-Moreno J.M."/>
            <person name="Lopez-Perez M."/>
            <person name="De La Torre J."/>
            <person name="Picazo A."/>
            <person name="Camacho A."/>
            <person name="Rodriguez-Valera F."/>
        </authorList>
    </citation>
    <scope>NUCLEOTIDE SEQUENCE [LARGE SCALE GENOMIC DNA]</scope>
    <source>
        <strain evidence="1">MED-G28</strain>
    </source>
</reference>
<dbReference type="EMBL" id="NTJZ01000016">
    <property type="protein sequence ID" value="PDH32477.1"/>
    <property type="molecule type" value="Genomic_DNA"/>
</dbReference>
<evidence type="ECO:0000313" key="2">
    <source>
        <dbReference type="Proteomes" id="UP000219329"/>
    </source>
</evidence>
<sequence>MTDSELNHLVKMANQIADNLSRRDPIEVVADRVADHMKRFWAPSMKAQIIEYIKDDGADLREAAKLAVAKLSSAST</sequence>
<protein>
    <submittedName>
        <fullName evidence="1">Formate dehydrogenase</fullName>
    </submittedName>
</protein>